<evidence type="ECO:0000259" key="1">
    <source>
        <dbReference type="Pfam" id="PF00126"/>
    </source>
</evidence>
<accession>A0AAE3HFA4</accession>
<gene>
    <name evidence="2" type="ORF">NSA47_03635</name>
</gene>
<dbReference type="InterPro" id="IPR051815">
    <property type="entry name" value="Molybdate_resp_trans_reg"/>
</dbReference>
<dbReference type="Gene3D" id="1.10.10.10">
    <property type="entry name" value="Winged helix-like DNA-binding domain superfamily/Winged helix DNA-binding domain"/>
    <property type="match status" value="1"/>
</dbReference>
<feature type="domain" description="HTH lysR-type" evidence="1">
    <location>
        <begin position="25"/>
        <end position="83"/>
    </location>
</feature>
<dbReference type="SUPFAM" id="SSF46785">
    <property type="entry name" value="Winged helix' DNA-binding domain"/>
    <property type="match status" value="1"/>
</dbReference>
<name>A0AAE3HFA4_9FIRM</name>
<protein>
    <submittedName>
        <fullName evidence="2">LysR family transcriptional regulator</fullName>
    </submittedName>
</protein>
<dbReference type="RefSeq" id="WP_257529539.1">
    <property type="nucleotide sequence ID" value="NZ_JANKAS010000002.1"/>
</dbReference>
<keyword evidence="3" id="KW-1185">Reference proteome</keyword>
<dbReference type="InterPro" id="IPR036388">
    <property type="entry name" value="WH-like_DNA-bd_sf"/>
</dbReference>
<dbReference type="Proteomes" id="UP001205748">
    <property type="component" value="Unassembled WGS sequence"/>
</dbReference>
<dbReference type="InterPro" id="IPR036390">
    <property type="entry name" value="WH_DNA-bd_sf"/>
</dbReference>
<comment type="caution">
    <text evidence="2">The sequence shown here is derived from an EMBL/GenBank/DDBJ whole genome shotgun (WGS) entry which is preliminary data.</text>
</comment>
<dbReference type="PANTHER" id="PTHR30432:SF1">
    <property type="entry name" value="DNA-BINDING TRANSCRIPTIONAL DUAL REGULATOR MODE"/>
    <property type="match status" value="1"/>
</dbReference>
<dbReference type="EMBL" id="JANKAS010000002">
    <property type="protein sequence ID" value="MCR1898078.1"/>
    <property type="molecule type" value="Genomic_DNA"/>
</dbReference>
<organism evidence="2 3">
    <name type="scientific">Irregularibacter muris</name>
    <dbReference type="NCBI Taxonomy" id="1796619"/>
    <lineage>
        <taxon>Bacteria</taxon>
        <taxon>Bacillati</taxon>
        <taxon>Bacillota</taxon>
        <taxon>Clostridia</taxon>
        <taxon>Eubacteriales</taxon>
        <taxon>Eubacteriaceae</taxon>
        <taxon>Irregularibacter</taxon>
    </lineage>
</organism>
<dbReference type="InterPro" id="IPR000847">
    <property type="entry name" value="LysR_HTH_N"/>
</dbReference>
<dbReference type="Pfam" id="PF00126">
    <property type="entry name" value="HTH_1"/>
    <property type="match status" value="1"/>
</dbReference>
<evidence type="ECO:0000313" key="2">
    <source>
        <dbReference type="EMBL" id="MCR1898078.1"/>
    </source>
</evidence>
<evidence type="ECO:0000313" key="3">
    <source>
        <dbReference type="Proteomes" id="UP001205748"/>
    </source>
</evidence>
<proteinExistence type="predicted"/>
<sequence length="115" mass="13267">MKIEFRIWLTDEKKENKIFGEGPKRLLMEIEEYGSLRQAAASMNMSYSKAWGVISKIEKHLNIKLLEKQIGGAKGGGSTLTPTAKDLLERYQKMEQEVETSISDIQQKFFDDFLY</sequence>
<dbReference type="AlphaFoldDB" id="A0AAE3HFA4"/>
<dbReference type="PANTHER" id="PTHR30432">
    <property type="entry name" value="TRANSCRIPTIONAL REGULATOR MODE"/>
    <property type="match status" value="1"/>
</dbReference>
<reference evidence="2" key="1">
    <citation type="submission" date="2022-07" db="EMBL/GenBank/DDBJ databases">
        <title>Enhanced cultured diversity of the mouse gut microbiota enables custom-made synthetic communities.</title>
        <authorList>
            <person name="Afrizal A."/>
        </authorList>
    </citation>
    <scope>NUCLEOTIDE SEQUENCE</scope>
    <source>
        <strain evidence="2">DSM 28593</strain>
    </source>
</reference>
<dbReference type="GO" id="GO:0003700">
    <property type="term" value="F:DNA-binding transcription factor activity"/>
    <property type="evidence" value="ECO:0007669"/>
    <property type="project" value="InterPro"/>
</dbReference>